<dbReference type="GO" id="GO:0006779">
    <property type="term" value="P:porphyrin-containing compound biosynthetic process"/>
    <property type="evidence" value="ECO:0007669"/>
    <property type="project" value="InterPro"/>
</dbReference>
<dbReference type="PANTHER" id="PTHR47099:SF1">
    <property type="entry name" value="METHYLCOBAMIDE:COM METHYLTRANSFERASE MTBA"/>
    <property type="match status" value="1"/>
</dbReference>
<accession>A0A1Y4LA96</accession>
<dbReference type="AlphaFoldDB" id="A0A1Y4LA96"/>
<dbReference type="InterPro" id="IPR000257">
    <property type="entry name" value="Uroporphyrinogen_deCOase"/>
</dbReference>
<dbReference type="Pfam" id="PF01208">
    <property type="entry name" value="URO-D"/>
    <property type="match status" value="1"/>
</dbReference>
<dbReference type="GO" id="GO:0004853">
    <property type="term" value="F:uroporphyrinogen decarboxylase activity"/>
    <property type="evidence" value="ECO:0007669"/>
    <property type="project" value="InterPro"/>
</dbReference>
<evidence type="ECO:0000313" key="2">
    <source>
        <dbReference type="EMBL" id="OUP52399.1"/>
    </source>
</evidence>
<proteinExistence type="predicted"/>
<organism evidence="2 3">
    <name type="scientific">Butyricicoccus pullicaecorum</name>
    <dbReference type="NCBI Taxonomy" id="501571"/>
    <lineage>
        <taxon>Bacteria</taxon>
        <taxon>Bacillati</taxon>
        <taxon>Bacillota</taxon>
        <taxon>Clostridia</taxon>
        <taxon>Eubacteriales</taxon>
        <taxon>Butyricicoccaceae</taxon>
        <taxon>Butyricicoccus</taxon>
    </lineage>
</organism>
<feature type="domain" description="Uroporphyrinogen decarboxylase (URO-D)" evidence="1">
    <location>
        <begin position="156"/>
        <end position="390"/>
    </location>
</feature>
<sequence length="398" mass="45213">MQVIIKTTKVSTRITERSLGLMTSRERVQAVLRREIPDRVPIDLWGTDSRMSTAYYKKVAEYLGFEQLGERIRPGSTSEYEDYRISDMIGSDFRHINIGKPDNFKSYTDEQGNIIDEWGVGRKVIGIHPSLTYHPLAEATIEDLETYHWPVMNDPGRIRGLAERAKDWYENTDFAITATSATSGTIFEMCQYLRGIEQFFIDLYEDPDFAHALIEHVTDLLIELNVLYLSAVGPYIEWLEFSSDFGTQNGPFLSPKLFEEFFLEPHKRLFTACKKAAPNVKIFLHSCGSVKLLMPQFIEMGVDIQSALQPLAADMDSAGLKKAFGDQLIFHGGVDIQQALTGTLEDTEAEVKKRIDEFAKDGGYILSPSNHFQIDVPIENFFHMYEVGRAYGVYPIGE</sequence>
<evidence type="ECO:0000259" key="1">
    <source>
        <dbReference type="Pfam" id="PF01208"/>
    </source>
</evidence>
<dbReference type="PANTHER" id="PTHR47099">
    <property type="entry name" value="METHYLCOBAMIDE:COM METHYLTRANSFERASE MTBA"/>
    <property type="match status" value="1"/>
</dbReference>
<protein>
    <recommendedName>
        <fullName evidence="1">Uroporphyrinogen decarboxylase (URO-D) domain-containing protein</fullName>
    </recommendedName>
</protein>
<dbReference type="SUPFAM" id="SSF51726">
    <property type="entry name" value="UROD/MetE-like"/>
    <property type="match status" value="1"/>
</dbReference>
<dbReference type="Gene3D" id="3.20.20.210">
    <property type="match status" value="1"/>
</dbReference>
<reference evidence="3" key="1">
    <citation type="submission" date="2017-04" db="EMBL/GenBank/DDBJ databases">
        <title>Function of individual gut microbiota members based on whole genome sequencing of pure cultures obtained from chicken caecum.</title>
        <authorList>
            <person name="Medvecky M."/>
            <person name="Cejkova D."/>
            <person name="Polansky O."/>
            <person name="Karasova D."/>
            <person name="Kubasova T."/>
            <person name="Cizek A."/>
            <person name="Rychlik I."/>
        </authorList>
    </citation>
    <scope>NUCLEOTIDE SEQUENCE [LARGE SCALE GENOMIC DNA]</scope>
    <source>
        <strain evidence="3">An180</strain>
    </source>
</reference>
<dbReference type="EMBL" id="NFKK01000010">
    <property type="protein sequence ID" value="OUP52399.1"/>
    <property type="molecule type" value="Genomic_DNA"/>
</dbReference>
<dbReference type="Proteomes" id="UP000195897">
    <property type="component" value="Unassembled WGS sequence"/>
</dbReference>
<comment type="caution">
    <text evidence="2">The sequence shown here is derived from an EMBL/GenBank/DDBJ whole genome shotgun (WGS) entry which is preliminary data.</text>
</comment>
<dbReference type="InterPro" id="IPR052024">
    <property type="entry name" value="Methanogen_methyltrans"/>
</dbReference>
<evidence type="ECO:0000313" key="3">
    <source>
        <dbReference type="Proteomes" id="UP000195897"/>
    </source>
</evidence>
<name>A0A1Y4LA96_9FIRM</name>
<gene>
    <name evidence="2" type="ORF">B5F17_09055</name>
</gene>
<dbReference type="InterPro" id="IPR038071">
    <property type="entry name" value="UROD/MetE-like_sf"/>
</dbReference>